<dbReference type="AlphaFoldDB" id="A0AA88D3I9"/>
<dbReference type="EMBL" id="BTGU01000010">
    <property type="protein sequence ID" value="GMN40122.1"/>
    <property type="molecule type" value="Genomic_DNA"/>
</dbReference>
<accession>A0AA88D3I9</accession>
<feature type="compositionally biased region" description="Gly residues" evidence="1">
    <location>
        <begin position="135"/>
        <end position="156"/>
    </location>
</feature>
<feature type="region of interest" description="Disordered" evidence="1">
    <location>
        <begin position="74"/>
        <end position="173"/>
    </location>
</feature>
<feature type="compositionally biased region" description="Acidic residues" evidence="1">
    <location>
        <begin position="122"/>
        <end position="133"/>
    </location>
</feature>
<evidence type="ECO:0000256" key="1">
    <source>
        <dbReference type="SAM" id="MobiDB-lite"/>
    </source>
</evidence>
<sequence length="316" mass="30801">MRRLPCRWSPNHVGWQLTAVHRHPTRLRRRVSATVTATTGDRRRVSLPGSSAARVPHLVLGRGEAVVGGIVERGADDIDGTGGDKGTGDEAADDLALGAGEGDGEGAVGEGGGGGVGVGEEGGGDGEDVEAAVEGDGGAVGSGGLAEGDVGDGAGAGEDAEAHVLPPAEPGDGLDDVVSSGDFEDVGAHGGLGVAGDDDGGLGLVLGPRGPPPGPPDHLDGRAVSSAASWAGRVWVVGLVGGGGDGLGSGIVGRGGGGGGGGVVSLLGGLAFAGSHLEGIDKRVKLVVVVVVVVLLLLVLVLELREHIVMSFILCF</sequence>
<feature type="compositionally biased region" description="Gly residues" evidence="1">
    <location>
        <begin position="99"/>
        <end position="121"/>
    </location>
</feature>
<name>A0AA88D3I9_FICCA</name>
<keyword evidence="4" id="KW-1185">Reference proteome</keyword>
<evidence type="ECO:0000313" key="4">
    <source>
        <dbReference type="Proteomes" id="UP001187192"/>
    </source>
</evidence>
<keyword evidence="2" id="KW-0812">Transmembrane</keyword>
<protein>
    <submittedName>
        <fullName evidence="3">Uncharacterized protein</fullName>
    </submittedName>
</protein>
<feature type="transmembrane region" description="Helical" evidence="2">
    <location>
        <begin position="284"/>
        <end position="302"/>
    </location>
</feature>
<proteinExistence type="predicted"/>
<comment type="caution">
    <text evidence="3">The sequence shown here is derived from an EMBL/GenBank/DDBJ whole genome shotgun (WGS) entry which is preliminary data.</text>
</comment>
<gene>
    <name evidence="3" type="ORF">TIFTF001_009344</name>
</gene>
<keyword evidence="2" id="KW-0472">Membrane</keyword>
<keyword evidence="2" id="KW-1133">Transmembrane helix</keyword>
<dbReference type="Proteomes" id="UP001187192">
    <property type="component" value="Unassembled WGS sequence"/>
</dbReference>
<reference evidence="3" key="1">
    <citation type="submission" date="2023-07" db="EMBL/GenBank/DDBJ databases">
        <title>draft genome sequence of fig (Ficus carica).</title>
        <authorList>
            <person name="Takahashi T."/>
            <person name="Nishimura K."/>
        </authorList>
    </citation>
    <scope>NUCLEOTIDE SEQUENCE</scope>
</reference>
<evidence type="ECO:0000313" key="3">
    <source>
        <dbReference type="EMBL" id="GMN40122.1"/>
    </source>
</evidence>
<organism evidence="3 4">
    <name type="scientific">Ficus carica</name>
    <name type="common">Common fig</name>
    <dbReference type="NCBI Taxonomy" id="3494"/>
    <lineage>
        <taxon>Eukaryota</taxon>
        <taxon>Viridiplantae</taxon>
        <taxon>Streptophyta</taxon>
        <taxon>Embryophyta</taxon>
        <taxon>Tracheophyta</taxon>
        <taxon>Spermatophyta</taxon>
        <taxon>Magnoliopsida</taxon>
        <taxon>eudicotyledons</taxon>
        <taxon>Gunneridae</taxon>
        <taxon>Pentapetalae</taxon>
        <taxon>rosids</taxon>
        <taxon>fabids</taxon>
        <taxon>Rosales</taxon>
        <taxon>Moraceae</taxon>
        <taxon>Ficeae</taxon>
        <taxon>Ficus</taxon>
    </lineage>
</organism>
<evidence type="ECO:0000256" key="2">
    <source>
        <dbReference type="SAM" id="Phobius"/>
    </source>
</evidence>